<dbReference type="InterPro" id="IPR049561">
    <property type="entry name" value="NSUN5_7_fdxn-like"/>
</dbReference>
<keyword evidence="1" id="KW-0949">S-adenosyl-L-methionine</keyword>
<dbReference type="EMBL" id="JAPWDO010000001">
    <property type="protein sequence ID" value="KAJ5485739.1"/>
    <property type="molecule type" value="Genomic_DNA"/>
</dbReference>
<feature type="region of interest" description="Disordered" evidence="2">
    <location>
        <begin position="477"/>
        <end position="510"/>
    </location>
</feature>
<accession>A0A9W9X7E1</accession>
<keyword evidence="1" id="KW-0489">Methyltransferase</keyword>
<dbReference type="GO" id="GO:0070475">
    <property type="term" value="P:rRNA base methylation"/>
    <property type="evidence" value="ECO:0007669"/>
    <property type="project" value="TreeGrafter"/>
</dbReference>
<organism evidence="4 5">
    <name type="scientific">Penicillium desertorum</name>
    <dbReference type="NCBI Taxonomy" id="1303715"/>
    <lineage>
        <taxon>Eukaryota</taxon>
        <taxon>Fungi</taxon>
        <taxon>Dikarya</taxon>
        <taxon>Ascomycota</taxon>
        <taxon>Pezizomycotina</taxon>
        <taxon>Eurotiomycetes</taxon>
        <taxon>Eurotiomycetidae</taxon>
        <taxon>Eurotiales</taxon>
        <taxon>Aspergillaceae</taxon>
        <taxon>Penicillium</taxon>
    </lineage>
</organism>
<dbReference type="Proteomes" id="UP001147760">
    <property type="component" value="Unassembled WGS sequence"/>
</dbReference>
<dbReference type="InterPro" id="IPR048889">
    <property type="entry name" value="NSUN5_RCM1_N"/>
</dbReference>
<sequence length="510" mass="56040">MSLYFDAVAILTAPSSGGSFKSRVYSARDLRASPAQIYALITEAAKWDTVLAEVIDKSGILALERKLSPLLALLLVHDHLLAKKGIAAPATHTLRQTVERHKARLRAEFTKARVRRGCATVEQFKAVVIREKRLADGTSHFVYPRWVRINNIRTTLEEQLSTTFKSYRRVDTLAELAPEDELESRKPEPRLFIDANIPDLVAVPFGADFTASSAYKNGEIILQDKASCFPAYLLTLQKMVSLAGADSVTVLQGQDFLALDPEDEQFQKVTGLLLDPSCSGSGIIGRDDVPQFTLPAAAAYKAPKSHGKKRKRPGNEDEADGEQSEATMGTPQAAPTDENDIPDGTIDPERLTKLSSIQARIVEHALRFSNATHVTYSTCSIHLIENEGVVARILNSQVAKERGWRLLRRDEQPDGLRRWEKRGVREERPAEGETGPSGTVDLSDEALEACIRSWQGDAEGLGGFFVAGFIRDPGHAMAAVPAKGSGHDKHGESDEEEKDEDDEEWGGFSD</sequence>
<dbReference type="Pfam" id="PF21148">
    <property type="entry name" value="NSUN5_fdxn-like"/>
    <property type="match status" value="1"/>
</dbReference>
<keyword evidence="5" id="KW-1185">Reference proteome</keyword>
<reference evidence="4" key="2">
    <citation type="journal article" date="2023" name="IMA Fungus">
        <title>Comparative genomic study of the Penicillium genus elucidates a diverse pangenome and 15 lateral gene transfer events.</title>
        <authorList>
            <person name="Petersen C."/>
            <person name="Sorensen T."/>
            <person name="Nielsen M.R."/>
            <person name="Sondergaard T.E."/>
            <person name="Sorensen J.L."/>
            <person name="Fitzpatrick D.A."/>
            <person name="Frisvad J.C."/>
            <person name="Nielsen K.L."/>
        </authorList>
    </citation>
    <scope>NUCLEOTIDE SEQUENCE</scope>
    <source>
        <strain evidence="4">IBT 17660</strain>
    </source>
</reference>
<keyword evidence="1" id="KW-0808">Transferase</keyword>
<comment type="caution">
    <text evidence="4">The sequence shown here is derived from an EMBL/GenBank/DDBJ whole genome shotgun (WGS) entry which is preliminary data.</text>
</comment>
<comment type="similarity">
    <text evidence="1">Belongs to the class I-like SAM-binding methyltransferase superfamily. RsmB/NOP family.</text>
</comment>
<feature type="compositionally biased region" description="Basic and acidic residues" evidence="2">
    <location>
        <begin position="420"/>
        <end position="431"/>
    </location>
</feature>
<dbReference type="SUPFAM" id="SSF53335">
    <property type="entry name" value="S-adenosyl-L-methionine-dependent methyltransferases"/>
    <property type="match status" value="1"/>
</dbReference>
<feature type="compositionally biased region" description="Acidic residues" evidence="2">
    <location>
        <begin position="493"/>
        <end position="510"/>
    </location>
</feature>
<feature type="region of interest" description="Disordered" evidence="2">
    <location>
        <begin position="420"/>
        <end position="441"/>
    </location>
</feature>
<proteinExistence type="inferred from homology"/>
<feature type="domain" description="SAM-dependent MTase RsmB/NOP-type" evidence="3">
    <location>
        <begin position="236"/>
        <end position="472"/>
    </location>
</feature>
<dbReference type="PANTHER" id="PTHR22807">
    <property type="entry name" value="NOP2 YEAST -RELATED NOL1/NOP2/FMU SUN DOMAIN-CONTAINING"/>
    <property type="match status" value="1"/>
</dbReference>
<name>A0A9W9X7E1_9EURO</name>
<evidence type="ECO:0000256" key="1">
    <source>
        <dbReference type="PROSITE-ProRule" id="PRU01023"/>
    </source>
</evidence>
<dbReference type="InterPro" id="IPR029063">
    <property type="entry name" value="SAM-dependent_MTases_sf"/>
</dbReference>
<dbReference type="OrthoDB" id="435282at2759"/>
<gene>
    <name evidence="4" type="ORF">N7530_000039</name>
</gene>
<reference evidence="4" key="1">
    <citation type="submission" date="2022-12" db="EMBL/GenBank/DDBJ databases">
        <authorList>
            <person name="Petersen C."/>
        </authorList>
    </citation>
    <scope>NUCLEOTIDE SEQUENCE</scope>
    <source>
        <strain evidence="4">IBT 17660</strain>
    </source>
</reference>
<evidence type="ECO:0000256" key="2">
    <source>
        <dbReference type="SAM" id="MobiDB-lite"/>
    </source>
</evidence>
<dbReference type="PANTHER" id="PTHR22807:SF4">
    <property type="entry name" value="28S RRNA (CYTOSINE-C(5))-METHYLTRANSFERASE"/>
    <property type="match status" value="1"/>
</dbReference>
<dbReference type="PROSITE" id="PS51686">
    <property type="entry name" value="SAM_MT_RSMB_NOP"/>
    <property type="match status" value="1"/>
</dbReference>
<feature type="active site" description="Nucleophile" evidence="1">
    <location>
        <position position="379"/>
    </location>
</feature>
<evidence type="ECO:0000313" key="4">
    <source>
        <dbReference type="EMBL" id="KAJ5485739.1"/>
    </source>
</evidence>
<feature type="binding site" evidence="1">
    <location>
        <position position="275"/>
    </location>
    <ligand>
        <name>S-adenosyl-L-methionine</name>
        <dbReference type="ChEBI" id="CHEBI:59789"/>
    </ligand>
</feature>
<dbReference type="Gene3D" id="3.40.50.150">
    <property type="entry name" value="Vaccinia Virus protein VP39"/>
    <property type="match status" value="1"/>
</dbReference>
<dbReference type="InterPro" id="IPR023267">
    <property type="entry name" value="RCMT"/>
</dbReference>
<dbReference type="InterPro" id="IPR001678">
    <property type="entry name" value="MeTrfase_RsmB-F_NOP2_dom"/>
</dbReference>
<keyword evidence="1" id="KW-0694">RNA-binding</keyword>
<dbReference type="GO" id="GO:0008173">
    <property type="term" value="F:RNA methyltransferase activity"/>
    <property type="evidence" value="ECO:0007669"/>
    <property type="project" value="InterPro"/>
</dbReference>
<feature type="compositionally biased region" description="Basic residues" evidence="2">
    <location>
        <begin position="303"/>
        <end position="312"/>
    </location>
</feature>
<feature type="region of interest" description="Disordered" evidence="2">
    <location>
        <begin position="300"/>
        <end position="348"/>
    </location>
</feature>
<dbReference type="AlphaFoldDB" id="A0A9W9X7E1"/>
<comment type="caution">
    <text evidence="1">Lacks conserved residue(s) required for the propagation of feature annotation.</text>
</comment>
<dbReference type="Pfam" id="PF21153">
    <property type="entry name" value="NSUN5_N"/>
    <property type="match status" value="1"/>
</dbReference>
<evidence type="ECO:0000313" key="5">
    <source>
        <dbReference type="Proteomes" id="UP001147760"/>
    </source>
</evidence>
<dbReference type="GO" id="GO:0003723">
    <property type="term" value="F:RNA binding"/>
    <property type="evidence" value="ECO:0007669"/>
    <property type="project" value="UniProtKB-UniRule"/>
</dbReference>
<dbReference type="GO" id="GO:0005730">
    <property type="term" value="C:nucleolus"/>
    <property type="evidence" value="ECO:0007669"/>
    <property type="project" value="TreeGrafter"/>
</dbReference>
<dbReference type="Gene3D" id="3.30.70.1170">
    <property type="entry name" value="Sun protein, domain 3"/>
    <property type="match status" value="1"/>
</dbReference>
<evidence type="ECO:0000259" key="3">
    <source>
        <dbReference type="PROSITE" id="PS51686"/>
    </source>
</evidence>
<dbReference type="FunFam" id="3.30.70.1170:FF:000006">
    <property type="entry name" value="NOL1/NOP2/Sun domain family protein"/>
    <property type="match status" value="1"/>
</dbReference>
<protein>
    <recommendedName>
        <fullName evidence="3">SAM-dependent MTase RsmB/NOP-type domain-containing protein</fullName>
    </recommendedName>
</protein>